<accession>A0A1R3FX96</accession>
<dbReference type="Gramene" id="OMO50415">
    <property type="protein sequence ID" value="OMO50415"/>
    <property type="gene ID" value="CCACVL1_30442"/>
</dbReference>
<protein>
    <submittedName>
        <fullName evidence="1">Uncharacterized protein</fullName>
    </submittedName>
</protein>
<dbReference type="AlphaFoldDB" id="A0A1R3FX96"/>
<name>A0A1R3FX96_COCAP</name>
<keyword evidence="2" id="KW-1185">Reference proteome</keyword>
<dbReference type="Proteomes" id="UP000188268">
    <property type="component" value="Unassembled WGS sequence"/>
</dbReference>
<organism evidence="1 2">
    <name type="scientific">Corchorus capsularis</name>
    <name type="common">Jute</name>
    <dbReference type="NCBI Taxonomy" id="210143"/>
    <lineage>
        <taxon>Eukaryota</taxon>
        <taxon>Viridiplantae</taxon>
        <taxon>Streptophyta</taxon>
        <taxon>Embryophyta</taxon>
        <taxon>Tracheophyta</taxon>
        <taxon>Spermatophyta</taxon>
        <taxon>Magnoliopsida</taxon>
        <taxon>eudicotyledons</taxon>
        <taxon>Gunneridae</taxon>
        <taxon>Pentapetalae</taxon>
        <taxon>rosids</taxon>
        <taxon>malvids</taxon>
        <taxon>Malvales</taxon>
        <taxon>Malvaceae</taxon>
        <taxon>Grewioideae</taxon>
        <taxon>Apeibeae</taxon>
        <taxon>Corchorus</taxon>
    </lineage>
</organism>
<evidence type="ECO:0000313" key="1">
    <source>
        <dbReference type="EMBL" id="OMO50415.1"/>
    </source>
</evidence>
<gene>
    <name evidence="1" type="ORF">CCACVL1_30442</name>
</gene>
<dbReference type="EMBL" id="AWWV01016170">
    <property type="protein sequence ID" value="OMO50415.1"/>
    <property type="molecule type" value="Genomic_DNA"/>
</dbReference>
<sequence length="39" mass="4658">MATVNVIGRLIVITEEETVHIRSKDQLRKRRRLRIQSLQ</sequence>
<comment type="caution">
    <text evidence="1">The sequence shown here is derived from an EMBL/GenBank/DDBJ whole genome shotgun (WGS) entry which is preliminary data.</text>
</comment>
<proteinExistence type="predicted"/>
<evidence type="ECO:0000313" key="2">
    <source>
        <dbReference type="Proteomes" id="UP000188268"/>
    </source>
</evidence>
<reference evidence="1 2" key="1">
    <citation type="submission" date="2013-09" db="EMBL/GenBank/DDBJ databases">
        <title>Corchorus capsularis genome sequencing.</title>
        <authorList>
            <person name="Alam M."/>
            <person name="Haque M.S."/>
            <person name="Islam M.S."/>
            <person name="Emdad E.M."/>
            <person name="Islam M.M."/>
            <person name="Ahmed B."/>
            <person name="Halim A."/>
            <person name="Hossen Q.M.M."/>
            <person name="Hossain M.Z."/>
            <person name="Ahmed R."/>
            <person name="Khan M.M."/>
            <person name="Islam R."/>
            <person name="Rashid M.M."/>
            <person name="Khan S.A."/>
            <person name="Rahman M.S."/>
            <person name="Alam M."/>
        </authorList>
    </citation>
    <scope>NUCLEOTIDE SEQUENCE [LARGE SCALE GENOMIC DNA]</scope>
    <source>
        <strain evidence="2">cv. CVL-1</strain>
        <tissue evidence="1">Whole seedling</tissue>
    </source>
</reference>